<dbReference type="AlphaFoldDB" id="A0A9E3HAE1"/>
<reference evidence="1" key="1">
    <citation type="submission" date="2021-05" db="EMBL/GenBank/DDBJ databases">
        <authorList>
            <person name="Pietrasiak N."/>
            <person name="Ward R."/>
            <person name="Stajich J.E."/>
            <person name="Kurbessoian T."/>
        </authorList>
    </citation>
    <scope>NUCLEOTIDE SEQUENCE</scope>
    <source>
        <strain evidence="1">HA4357-MV3</strain>
    </source>
</reference>
<dbReference type="EMBL" id="JAHHHW010000119">
    <property type="protein sequence ID" value="MBW4434005.1"/>
    <property type="molecule type" value="Genomic_DNA"/>
</dbReference>
<protein>
    <submittedName>
        <fullName evidence="1">Uncharacterized protein</fullName>
    </submittedName>
</protein>
<reference evidence="1" key="2">
    <citation type="journal article" date="2022" name="Microbiol. Resour. Announc.">
        <title>Metagenome Sequencing to Explore Phylogenomics of Terrestrial Cyanobacteria.</title>
        <authorList>
            <person name="Ward R.D."/>
            <person name="Stajich J.E."/>
            <person name="Johansen J.R."/>
            <person name="Huntemann M."/>
            <person name="Clum A."/>
            <person name="Foster B."/>
            <person name="Foster B."/>
            <person name="Roux S."/>
            <person name="Palaniappan K."/>
            <person name="Varghese N."/>
            <person name="Mukherjee S."/>
            <person name="Reddy T.B.K."/>
            <person name="Daum C."/>
            <person name="Copeland A."/>
            <person name="Chen I.A."/>
            <person name="Ivanova N.N."/>
            <person name="Kyrpides N.C."/>
            <person name="Shapiro N."/>
            <person name="Eloe-Fadrosh E.A."/>
            <person name="Pietrasiak N."/>
        </authorList>
    </citation>
    <scope>NUCLEOTIDE SEQUENCE</scope>
    <source>
        <strain evidence="1">HA4357-MV3</strain>
    </source>
</reference>
<evidence type="ECO:0000313" key="2">
    <source>
        <dbReference type="Proteomes" id="UP000813215"/>
    </source>
</evidence>
<organism evidence="1 2">
    <name type="scientific">Pelatocladus maniniholoensis HA4357-MV3</name>
    <dbReference type="NCBI Taxonomy" id="1117104"/>
    <lineage>
        <taxon>Bacteria</taxon>
        <taxon>Bacillati</taxon>
        <taxon>Cyanobacteriota</taxon>
        <taxon>Cyanophyceae</taxon>
        <taxon>Nostocales</taxon>
        <taxon>Nostocaceae</taxon>
        <taxon>Pelatocladus</taxon>
    </lineage>
</organism>
<comment type="caution">
    <text evidence="1">The sequence shown here is derived from an EMBL/GenBank/DDBJ whole genome shotgun (WGS) entry which is preliminary data.</text>
</comment>
<dbReference type="Proteomes" id="UP000813215">
    <property type="component" value="Unassembled WGS sequence"/>
</dbReference>
<proteinExistence type="predicted"/>
<accession>A0A9E3HAE1</accession>
<evidence type="ECO:0000313" key="1">
    <source>
        <dbReference type="EMBL" id="MBW4434005.1"/>
    </source>
</evidence>
<name>A0A9E3HAE1_9NOST</name>
<sequence length="297" mass="33964">MTPQEGWITDSDGERVYVPSSNVYAGNWRNDEREDNTDTDYVYDNTPTVYTSKPHVTVDGAYWDERSQTLMAANPNELSDYHQRYIQGQMKAQARAALGINPNRYDGTLADDVLTGEVVTPAELGYDPLNVHRLINKAGDDEGFQQYAQTFNPNNAELQLTPEHNQILSRIEKQFGSKFQNSKDPGLVNRQQLLAFASYYGILPKQGSISQPQMYYDIDQSNIPEATQLKGIWGVSEQDTDHRIRVVDEILQISKEGENYATVDGVALIWDRFNKGFYDKQLQQIGRQDLIHKRYRQ</sequence>
<gene>
    <name evidence="1" type="ORF">KME28_20400</name>
</gene>